<reference evidence="2" key="1">
    <citation type="submission" date="2023-07" db="EMBL/GenBank/DDBJ databases">
        <title>30 novel species of actinomycetes from the DSMZ collection.</title>
        <authorList>
            <person name="Nouioui I."/>
        </authorList>
    </citation>
    <scope>NUCLEOTIDE SEQUENCE [LARGE SCALE GENOMIC DNA]</scope>
    <source>
        <strain evidence="2">DSM 44938</strain>
    </source>
</reference>
<proteinExistence type="predicted"/>
<accession>A0ABU2MKI1</accession>
<evidence type="ECO:0000313" key="2">
    <source>
        <dbReference type="Proteomes" id="UP001183246"/>
    </source>
</evidence>
<keyword evidence="2" id="KW-1185">Reference proteome</keyword>
<organism evidence="1 2">
    <name type="scientific">Streptomyces litchfieldiae</name>
    <dbReference type="NCBI Taxonomy" id="3075543"/>
    <lineage>
        <taxon>Bacteria</taxon>
        <taxon>Bacillati</taxon>
        <taxon>Actinomycetota</taxon>
        <taxon>Actinomycetes</taxon>
        <taxon>Kitasatosporales</taxon>
        <taxon>Streptomycetaceae</taxon>
        <taxon>Streptomyces</taxon>
    </lineage>
</organism>
<comment type="caution">
    <text evidence="1">The sequence shown here is derived from an EMBL/GenBank/DDBJ whole genome shotgun (WGS) entry which is preliminary data.</text>
</comment>
<dbReference type="EMBL" id="JAVREL010000002">
    <property type="protein sequence ID" value="MDT0341986.1"/>
    <property type="molecule type" value="Genomic_DNA"/>
</dbReference>
<evidence type="ECO:0000313" key="1">
    <source>
        <dbReference type="EMBL" id="MDT0341986.1"/>
    </source>
</evidence>
<dbReference type="RefSeq" id="WP_311703119.1">
    <property type="nucleotide sequence ID" value="NZ_JAVREL010000002.1"/>
</dbReference>
<name>A0ABU2MKI1_9ACTN</name>
<sequence>MTMPPPLQPPAQPPPLPPPVARTFRNRFTATGRMRNRWADALARPDPREGLAALREIRDRLAGRPGLAAPLWVPFIASMTGPPFRPLLAEGDFTALAEAGRELAGGGGFTLEEAWRPLIRAREARGEDLAAAELLTALYWAPQAADERTRAVFADELARTGRRDEERLRVYGDLLRRPGPHPPSVVALATGALATGFATEPEQLRLAAALAEAAEALRLPGGDRTRGLHHLLVLRDPVRAREHFTAACAADLQDDTALQGLLAAHVQAGDAAGTPGWALARGRVAPAAGPLAQLAQLADTLIWFDADTDSGPPLTATALAALAVRPQAGDWLDYARGRLHLIEGDADAARATLVPAAHHHPERGVWAYHAAWAELLTGHHDGLRRRAAEAPPGAAGWALRCLLQDADPRHAATAPPDTPPAGYERLAAVRRELAAGTRSAVDPGALPPGGGVPDRLEALRTALGDAFGRSGATGMAPLLRHALYRRLPRAERLLWSGVRALTAEPEEGIRLLDEARRLGHTRRAALVLAAHHLGTGRPRPARALLEPHTDAKARLLAAWAEVAASPEESVTDATDAAVARLEALGPGVPPQVHYALGVLRLRRSLGTPGARAAVARAAKDFDAALAVGSGSSVPRDALVLSLATAAVAADGAADPLPAELWPAVARHPWAEWVLGLTALAGDPDGTWLGLAERLRELAEQGERPPEAAVTGLAAALTRAALLSTDAPRRHAFTAMTGRLARRHPHAEVRRLADLAAVAALALPAADGGDAAPGVPLTTLVDRPLLALATAGRALATGQRAAAVERLRVPVGDTPEGRACALLADVLQGRAPATAPEGGGETAALLRVAWAAGRADDDPEAALDALATTVAECDLAAVVDLSRLLPALCARLATGGPRRPGRAHPLAAPVRRLGERDTPALPAAVHARCAAVVGEYALAGRLWPRAVAEEDRALGGGELSAARTEFIRLLGHRAVAARADGDPLRAARLLRHAARVGSGGPAEAAPGEEGDLR</sequence>
<gene>
    <name evidence="1" type="ORF">RM590_04955</name>
</gene>
<dbReference type="Proteomes" id="UP001183246">
    <property type="component" value="Unassembled WGS sequence"/>
</dbReference>
<protein>
    <submittedName>
        <fullName evidence="1">Uncharacterized protein</fullName>
    </submittedName>
</protein>